<keyword evidence="2" id="KW-1185">Reference proteome</keyword>
<protein>
    <submittedName>
        <fullName evidence="1">Uncharacterized protein</fullName>
    </submittedName>
</protein>
<comment type="caution">
    <text evidence="1">The sequence shown here is derived from an EMBL/GenBank/DDBJ whole genome shotgun (WGS) entry which is preliminary data.</text>
</comment>
<sequence length="72" mass="8728">MYEKKFILRLSSFLPIIKIDYRNLKKLKIAKKKIYFITKKDKKLGIRRTAITEENVKKLIKFLSKYCETEID</sequence>
<name>R1ARM3_9FIRM</name>
<dbReference type="AlphaFoldDB" id="R1ARM3"/>
<gene>
    <name evidence="1" type="ORF">L21TH_2650</name>
</gene>
<dbReference type="EMBL" id="ARZA01000279">
    <property type="protein sequence ID" value="EOC99326.1"/>
    <property type="molecule type" value="Genomic_DNA"/>
</dbReference>
<dbReference type="Proteomes" id="UP000013378">
    <property type="component" value="Unassembled WGS sequence"/>
</dbReference>
<organism evidence="1 2">
    <name type="scientific">Caldisalinibacter kiritimatiensis</name>
    <dbReference type="NCBI Taxonomy" id="1304284"/>
    <lineage>
        <taxon>Bacteria</taxon>
        <taxon>Bacillati</taxon>
        <taxon>Bacillota</taxon>
        <taxon>Tissierellia</taxon>
        <taxon>Tissierellales</taxon>
        <taxon>Thermohalobacteraceae</taxon>
        <taxon>Caldisalinibacter</taxon>
    </lineage>
</organism>
<evidence type="ECO:0000313" key="1">
    <source>
        <dbReference type="EMBL" id="EOC99326.1"/>
    </source>
</evidence>
<reference evidence="1 2" key="1">
    <citation type="journal article" date="2015" name="Geomicrobiol. J.">
        <title>Caldisalinibacter kiritimatiensis gen. nov., sp. nov., a moderately thermohalophilic thiosulfate-reducing bacterium from a hypersaline microbial mat.</title>
        <authorList>
            <person name="Ben Hania W."/>
            <person name="Joseph M."/>
            <person name="Fiebig A."/>
            <person name="Bunk B."/>
            <person name="Klenk H.-P."/>
            <person name="Fardeau M.-L."/>
            <person name="Spring S."/>
        </authorList>
    </citation>
    <scope>NUCLEOTIDE SEQUENCE [LARGE SCALE GENOMIC DNA]</scope>
    <source>
        <strain evidence="1 2">L21-TH-D2</strain>
    </source>
</reference>
<proteinExistence type="predicted"/>
<evidence type="ECO:0000313" key="2">
    <source>
        <dbReference type="Proteomes" id="UP000013378"/>
    </source>
</evidence>
<accession>R1ARM3</accession>